<dbReference type="AlphaFoldDB" id="A0AAV6TJ96"/>
<dbReference type="EMBL" id="JAFNEN010003508">
    <property type="protein sequence ID" value="KAG8171817.1"/>
    <property type="molecule type" value="Genomic_DNA"/>
</dbReference>
<keyword evidence="2" id="KW-1185">Reference proteome</keyword>
<evidence type="ECO:0000313" key="1">
    <source>
        <dbReference type="EMBL" id="KAG8171817.1"/>
    </source>
</evidence>
<dbReference type="Proteomes" id="UP000827092">
    <property type="component" value="Unassembled WGS sequence"/>
</dbReference>
<sequence>YISNREEPVYAMLAAVSIGAILTGDLPFLGSQAVINKLQQVNPKILLTIARFMYNRQEIKLLDNIKEIANDSGAGLYSGDPE</sequence>
<reference evidence="1 2" key="1">
    <citation type="journal article" date="2022" name="Nat. Ecol. Evol.">
        <title>A masculinizing supergene underlies an exaggerated male reproductive morph in a spider.</title>
        <authorList>
            <person name="Hendrickx F."/>
            <person name="De Corte Z."/>
            <person name="Sonet G."/>
            <person name="Van Belleghem S.M."/>
            <person name="Kostlbacher S."/>
            <person name="Vangestel C."/>
        </authorList>
    </citation>
    <scope>NUCLEOTIDE SEQUENCE [LARGE SCALE GENOMIC DNA]</scope>
    <source>
        <strain evidence="1">W744_W776</strain>
    </source>
</reference>
<comment type="caution">
    <text evidence="1">The sequence shown here is derived from an EMBL/GenBank/DDBJ whole genome shotgun (WGS) entry which is preliminary data.</text>
</comment>
<dbReference type="PANTHER" id="PTHR42921">
    <property type="entry name" value="ACETOACETYL-COA SYNTHETASE"/>
    <property type="match status" value="1"/>
</dbReference>
<protein>
    <submittedName>
        <fullName evidence="1">Uncharacterized protein</fullName>
    </submittedName>
</protein>
<name>A0AAV6TJ96_9ARAC</name>
<feature type="non-terminal residue" evidence="1">
    <location>
        <position position="1"/>
    </location>
</feature>
<dbReference type="SUPFAM" id="SSF56801">
    <property type="entry name" value="Acetyl-CoA synthetase-like"/>
    <property type="match status" value="1"/>
</dbReference>
<accession>A0AAV6TJ96</accession>
<dbReference type="InterPro" id="IPR042099">
    <property type="entry name" value="ANL_N_sf"/>
</dbReference>
<dbReference type="GO" id="GO:0030729">
    <property type="term" value="F:acetoacetate-CoA ligase activity"/>
    <property type="evidence" value="ECO:0007669"/>
    <property type="project" value="TreeGrafter"/>
</dbReference>
<organism evidence="1 2">
    <name type="scientific">Oedothorax gibbosus</name>
    <dbReference type="NCBI Taxonomy" id="931172"/>
    <lineage>
        <taxon>Eukaryota</taxon>
        <taxon>Metazoa</taxon>
        <taxon>Ecdysozoa</taxon>
        <taxon>Arthropoda</taxon>
        <taxon>Chelicerata</taxon>
        <taxon>Arachnida</taxon>
        <taxon>Araneae</taxon>
        <taxon>Araneomorphae</taxon>
        <taxon>Entelegynae</taxon>
        <taxon>Araneoidea</taxon>
        <taxon>Linyphiidae</taxon>
        <taxon>Erigoninae</taxon>
        <taxon>Oedothorax</taxon>
    </lineage>
</organism>
<dbReference type="PANTHER" id="PTHR42921:SF1">
    <property type="entry name" value="ACETOACETYL-COA SYNTHETASE"/>
    <property type="match status" value="1"/>
</dbReference>
<proteinExistence type="predicted"/>
<evidence type="ECO:0000313" key="2">
    <source>
        <dbReference type="Proteomes" id="UP000827092"/>
    </source>
</evidence>
<dbReference type="Gene3D" id="3.40.50.12780">
    <property type="entry name" value="N-terminal domain of ligase-like"/>
    <property type="match status" value="1"/>
</dbReference>
<gene>
    <name evidence="1" type="ORF">JTE90_021768</name>
</gene>